<keyword evidence="11" id="KW-0479">Metal-binding</keyword>
<dbReference type="OrthoDB" id="9809356at2"/>
<comment type="cofactor">
    <cofactor evidence="1">
        <name>Mg(2+)</name>
        <dbReference type="ChEBI" id="CHEBI:18420"/>
    </cofactor>
</comment>
<comment type="function">
    <text evidence="2">Functions in two distinct reactions of the de novo folate biosynthetic pathway. Catalyzes the addition of a glutamate residue to dihydropteroate (7,8-dihydropteroate or H2Pte) to form dihydrofolate (7,8-dihydrofolate monoglutamate or H2Pte-Glu). Also catalyzes successive additions of L-glutamate to tetrahydrofolate or 10-formyltetrahydrofolate or 5,10-methylenetetrahydrofolate, leading to folylpolyglutamate derivatives.</text>
</comment>
<gene>
    <name evidence="26" type="ORF">AX660_04085</name>
</gene>
<name>A0A136A5Y2_9ALTE</name>
<dbReference type="Gene3D" id="3.40.1190.10">
    <property type="entry name" value="Mur-like, catalytic domain"/>
    <property type="match status" value="1"/>
</dbReference>
<evidence type="ECO:0000256" key="13">
    <source>
        <dbReference type="ARBA" id="ARBA00022840"/>
    </source>
</evidence>
<dbReference type="GO" id="GO:0046654">
    <property type="term" value="P:tetrahydrofolate biosynthetic process"/>
    <property type="evidence" value="ECO:0007669"/>
    <property type="project" value="UniProtKB-UniPathway"/>
</dbReference>
<evidence type="ECO:0000256" key="11">
    <source>
        <dbReference type="ARBA" id="ARBA00022723"/>
    </source>
</evidence>
<dbReference type="NCBIfam" id="NF008101">
    <property type="entry name" value="PRK10846.1"/>
    <property type="match status" value="1"/>
</dbReference>
<dbReference type="InterPro" id="IPR004101">
    <property type="entry name" value="Mur_ligase_C"/>
</dbReference>
<dbReference type="EC" id="6.3.2.17" evidence="8"/>
<dbReference type="STRING" id="1799789.AX660_04085"/>
<evidence type="ECO:0000256" key="16">
    <source>
        <dbReference type="ARBA" id="ARBA00030048"/>
    </source>
</evidence>
<dbReference type="SUPFAM" id="SSF53244">
    <property type="entry name" value="MurD-like peptide ligases, peptide-binding domain"/>
    <property type="match status" value="1"/>
</dbReference>
<evidence type="ECO:0000313" key="27">
    <source>
        <dbReference type="Proteomes" id="UP000070299"/>
    </source>
</evidence>
<comment type="catalytic activity">
    <reaction evidence="20">
        <text>10-formyltetrahydrofolyl-(gamma-L-Glu)(n) + L-glutamate + ATP = 10-formyltetrahydrofolyl-(gamma-L-Glu)(n+1) + ADP + phosphate + H(+)</text>
        <dbReference type="Rhea" id="RHEA:51904"/>
        <dbReference type="Rhea" id="RHEA-COMP:13088"/>
        <dbReference type="Rhea" id="RHEA-COMP:14300"/>
        <dbReference type="ChEBI" id="CHEBI:15378"/>
        <dbReference type="ChEBI" id="CHEBI:29985"/>
        <dbReference type="ChEBI" id="CHEBI:30616"/>
        <dbReference type="ChEBI" id="CHEBI:43474"/>
        <dbReference type="ChEBI" id="CHEBI:134413"/>
        <dbReference type="ChEBI" id="CHEBI:456216"/>
        <dbReference type="EC" id="6.3.2.17"/>
    </reaction>
</comment>
<keyword evidence="13 23" id="KW-0067">ATP-binding</keyword>
<evidence type="ECO:0000256" key="5">
    <source>
        <dbReference type="ARBA" id="ARBA00008276"/>
    </source>
</evidence>
<evidence type="ECO:0000256" key="6">
    <source>
        <dbReference type="ARBA" id="ARBA00011245"/>
    </source>
</evidence>
<dbReference type="PANTHER" id="PTHR11136">
    <property type="entry name" value="FOLYLPOLYGLUTAMATE SYNTHASE-RELATED"/>
    <property type="match status" value="1"/>
</dbReference>
<evidence type="ECO:0000259" key="24">
    <source>
        <dbReference type="Pfam" id="PF02875"/>
    </source>
</evidence>
<dbReference type="GO" id="GO:0005524">
    <property type="term" value="F:ATP binding"/>
    <property type="evidence" value="ECO:0007669"/>
    <property type="project" value="UniProtKB-KW"/>
</dbReference>
<comment type="catalytic activity">
    <reaction evidence="22">
        <text>7,8-dihydropteroate + L-glutamate + ATP = 7,8-dihydrofolate + ADP + phosphate + H(+)</text>
        <dbReference type="Rhea" id="RHEA:23584"/>
        <dbReference type="ChEBI" id="CHEBI:15378"/>
        <dbReference type="ChEBI" id="CHEBI:17839"/>
        <dbReference type="ChEBI" id="CHEBI:29985"/>
        <dbReference type="ChEBI" id="CHEBI:30616"/>
        <dbReference type="ChEBI" id="CHEBI:43474"/>
        <dbReference type="ChEBI" id="CHEBI:57451"/>
        <dbReference type="ChEBI" id="CHEBI:456216"/>
        <dbReference type="EC" id="6.3.2.12"/>
    </reaction>
</comment>
<dbReference type="PIRSF" id="PIRSF001563">
    <property type="entry name" value="Folylpolyglu_synth"/>
    <property type="match status" value="1"/>
</dbReference>
<evidence type="ECO:0000256" key="9">
    <source>
        <dbReference type="ARBA" id="ARBA00019357"/>
    </source>
</evidence>
<evidence type="ECO:0000256" key="20">
    <source>
        <dbReference type="ARBA" id="ARBA00047808"/>
    </source>
</evidence>
<keyword evidence="27" id="KW-1185">Reference proteome</keyword>
<dbReference type="UniPathway" id="UPA00077">
    <property type="reaction ID" value="UER00157"/>
</dbReference>
<dbReference type="Pfam" id="PF08245">
    <property type="entry name" value="Mur_ligase_M"/>
    <property type="match status" value="1"/>
</dbReference>
<feature type="domain" description="Mur ligase central" evidence="25">
    <location>
        <begin position="58"/>
        <end position="198"/>
    </location>
</feature>
<evidence type="ECO:0000256" key="1">
    <source>
        <dbReference type="ARBA" id="ARBA00001946"/>
    </source>
</evidence>
<organism evidence="26 27">
    <name type="scientific">Paraglaciecola hydrolytica</name>
    <dbReference type="NCBI Taxonomy" id="1799789"/>
    <lineage>
        <taxon>Bacteria</taxon>
        <taxon>Pseudomonadati</taxon>
        <taxon>Pseudomonadota</taxon>
        <taxon>Gammaproteobacteria</taxon>
        <taxon>Alteromonadales</taxon>
        <taxon>Alteromonadaceae</taxon>
        <taxon>Paraglaciecola</taxon>
    </lineage>
</organism>
<evidence type="ECO:0000259" key="25">
    <source>
        <dbReference type="Pfam" id="PF08245"/>
    </source>
</evidence>
<evidence type="ECO:0000256" key="2">
    <source>
        <dbReference type="ARBA" id="ARBA00002714"/>
    </source>
</evidence>
<dbReference type="PANTHER" id="PTHR11136:SF0">
    <property type="entry name" value="DIHYDROFOLATE SYNTHETASE-RELATED"/>
    <property type="match status" value="1"/>
</dbReference>
<evidence type="ECO:0000256" key="18">
    <source>
        <dbReference type="ARBA" id="ARBA00032510"/>
    </source>
</evidence>
<evidence type="ECO:0000256" key="23">
    <source>
        <dbReference type="PIRNR" id="PIRNR001563"/>
    </source>
</evidence>
<dbReference type="InterPro" id="IPR036565">
    <property type="entry name" value="Mur-like_cat_sf"/>
</dbReference>
<dbReference type="GO" id="GO:0008841">
    <property type="term" value="F:dihydrofolate synthase activity"/>
    <property type="evidence" value="ECO:0007669"/>
    <property type="project" value="UniProtKB-EC"/>
</dbReference>
<dbReference type="InterPro" id="IPR036615">
    <property type="entry name" value="Mur_ligase_C_dom_sf"/>
</dbReference>
<dbReference type="Pfam" id="PF02875">
    <property type="entry name" value="Mur_ligase_C"/>
    <property type="match status" value="1"/>
</dbReference>
<evidence type="ECO:0000313" key="26">
    <source>
        <dbReference type="EMBL" id="KXI30626.1"/>
    </source>
</evidence>
<protein>
    <recommendedName>
        <fullName evidence="9">Dihydrofolate synthase/folylpolyglutamate synthase</fullName>
        <ecNumber evidence="7">6.3.2.12</ecNumber>
        <ecNumber evidence="8">6.3.2.17</ecNumber>
    </recommendedName>
    <alternativeName>
        <fullName evidence="18">Folylpoly-gamma-glutamate synthetase-dihydrofolate synthetase</fullName>
    </alternativeName>
    <alternativeName>
        <fullName evidence="16">Folylpolyglutamate synthetase</fullName>
    </alternativeName>
    <alternativeName>
        <fullName evidence="17">Tetrahydrofolylpolyglutamate synthase</fullName>
    </alternativeName>
</protein>
<dbReference type="SUPFAM" id="SSF53623">
    <property type="entry name" value="MurD-like peptide ligases, catalytic domain"/>
    <property type="match status" value="1"/>
</dbReference>
<dbReference type="NCBIfam" id="TIGR01499">
    <property type="entry name" value="folC"/>
    <property type="match status" value="1"/>
</dbReference>
<keyword evidence="14" id="KW-0460">Magnesium</keyword>
<keyword evidence="15" id="KW-0289">Folate biosynthesis</keyword>
<evidence type="ECO:0000256" key="14">
    <source>
        <dbReference type="ARBA" id="ARBA00022842"/>
    </source>
</evidence>
<evidence type="ECO:0000256" key="12">
    <source>
        <dbReference type="ARBA" id="ARBA00022741"/>
    </source>
</evidence>
<accession>A0A136A5Y2</accession>
<evidence type="ECO:0000256" key="10">
    <source>
        <dbReference type="ARBA" id="ARBA00022598"/>
    </source>
</evidence>
<keyword evidence="12 23" id="KW-0547">Nucleotide-binding</keyword>
<dbReference type="FunFam" id="3.40.1190.10:FF:000004">
    <property type="entry name" value="Dihydrofolate synthase/folylpolyglutamate synthase"/>
    <property type="match status" value="1"/>
</dbReference>
<evidence type="ECO:0000256" key="8">
    <source>
        <dbReference type="ARBA" id="ARBA00013025"/>
    </source>
</evidence>
<sequence>MSAKSSQKAAVQAAWSLDQWLVYLGEIHPANIELGLERVAQVFQRLRLDLSQRTIITVGGTNGKGTTCAMIEQALLLQGKTVAVFSSPHLLDYRERVRVQGKMLSTTEHCQAFSKIEAARQDISLTYFEFGTLQALQLMADSQCEFLLLEVGLGGRLDAVNIVDADIAVITSIDLDHQEWLGHTREAIATEKAGIFRKGIPVIIGEPEPPSTLLAAAEKLRVKASWQGQEFNYQLCATGFNWSNATYQFIDLIKPLIPAQNASTALQVLSTLGLPLEQSFVHQLFSQTKLAGRRQIIRQNPTIMLDVAHNPHATRLLAKELSGQSYGQIIAVVGMLADKDIQQSLLPLVDVVDCWYCASLQVPRGAQAKQLVSVLSQGKLVLEFDSVKAAYGTACEIAQKDDLILVFGSFYTVAEVSTLLEDN</sequence>
<evidence type="ECO:0000256" key="19">
    <source>
        <dbReference type="ARBA" id="ARBA00047493"/>
    </source>
</evidence>
<dbReference type="GO" id="GO:0004326">
    <property type="term" value="F:tetrahydrofolylpolyglutamate synthase activity"/>
    <property type="evidence" value="ECO:0007669"/>
    <property type="project" value="UniProtKB-EC"/>
</dbReference>
<evidence type="ECO:0000256" key="4">
    <source>
        <dbReference type="ARBA" id="ARBA00005150"/>
    </source>
</evidence>
<evidence type="ECO:0000256" key="7">
    <source>
        <dbReference type="ARBA" id="ARBA00013023"/>
    </source>
</evidence>
<comment type="catalytic activity">
    <reaction evidence="21">
        <text>(6R)-5,10-methylenetetrahydrofolyl-(gamma-L-Glu)(n) + L-glutamate + ATP = (6R)-5,10-methylenetetrahydrofolyl-(gamma-L-Glu)(n+1) + ADP + phosphate + H(+)</text>
        <dbReference type="Rhea" id="RHEA:51912"/>
        <dbReference type="Rhea" id="RHEA-COMP:13257"/>
        <dbReference type="Rhea" id="RHEA-COMP:13258"/>
        <dbReference type="ChEBI" id="CHEBI:15378"/>
        <dbReference type="ChEBI" id="CHEBI:29985"/>
        <dbReference type="ChEBI" id="CHEBI:30616"/>
        <dbReference type="ChEBI" id="CHEBI:43474"/>
        <dbReference type="ChEBI" id="CHEBI:136572"/>
        <dbReference type="ChEBI" id="CHEBI:456216"/>
        <dbReference type="EC" id="6.3.2.17"/>
    </reaction>
</comment>
<dbReference type="Proteomes" id="UP000070299">
    <property type="component" value="Unassembled WGS sequence"/>
</dbReference>
<dbReference type="EMBL" id="LSNE01000002">
    <property type="protein sequence ID" value="KXI30626.1"/>
    <property type="molecule type" value="Genomic_DNA"/>
</dbReference>
<dbReference type="Gene3D" id="3.90.190.20">
    <property type="entry name" value="Mur ligase, C-terminal domain"/>
    <property type="match status" value="1"/>
</dbReference>
<evidence type="ECO:0000256" key="22">
    <source>
        <dbReference type="ARBA" id="ARBA00049161"/>
    </source>
</evidence>
<dbReference type="InterPro" id="IPR013221">
    <property type="entry name" value="Mur_ligase_cen"/>
</dbReference>
<dbReference type="InterPro" id="IPR001645">
    <property type="entry name" value="Folylpolyglutamate_synth"/>
</dbReference>
<proteinExistence type="inferred from homology"/>
<dbReference type="GO" id="GO:0046656">
    <property type="term" value="P:folic acid biosynthetic process"/>
    <property type="evidence" value="ECO:0007669"/>
    <property type="project" value="UniProtKB-KW"/>
</dbReference>
<comment type="similarity">
    <text evidence="5 23">Belongs to the folylpolyglutamate synthase family.</text>
</comment>
<evidence type="ECO:0000256" key="21">
    <source>
        <dbReference type="ARBA" id="ARBA00049035"/>
    </source>
</evidence>
<dbReference type="GO" id="GO:0046872">
    <property type="term" value="F:metal ion binding"/>
    <property type="evidence" value="ECO:0007669"/>
    <property type="project" value="UniProtKB-KW"/>
</dbReference>
<feature type="domain" description="Mur ligase C-terminal" evidence="24">
    <location>
        <begin position="292"/>
        <end position="410"/>
    </location>
</feature>
<comment type="catalytic activity">
    <reaction evidence="19">
        <text>(6S)-5,6,7,8-tetrahydrofolyl-(gamma-L-Glu)(n) + L-glutamate + ATP = (6S)-5,6,7,8-tetrahydrofolyl-(gamma-L-Glu)(n+1) + ADP + phosphate + H(+)</text>
        <dbReference type="Rhea" id="RHEA:10580"/>
        <dbReference type="Rhea" id="RHEA-COMP:14738"/>
        <dbReference type="Rhea" id="RHEA-COMP:14740"/>
        <dbReference type="ChEBI" id="CHEBI:15378"/>
        <dbReference type="ChEBI" id="CHEBI:29985"/>
        <dbReference type="ChEBI" id="CHEBI:30616"/>
        <dbReference type="ChEBI" id="CHEBI:43474"/>
        <dbReference type="ChEBI" id="CHEBI:141005"/>
        <dbReference type="ChEBI" id="CHEBI:456216"/>
        <dbReference type="EC" id="6.3.2.17"/>
    </reaction>
</comment>
<keyword evidence="10 23" id="KW-0436">Ligase</keyword>
<dbReference type="EC" id="6.3.2.12" evidence="7"/>
<evidence type="ECO:0000256" key="3">
    <source>
        <dbReference type="ARBA" id="ARBA00004799"/>
    </source>
</evidence>
<comment type="caution">
    <text evidence="26">The sequence shown here is derived from an EMBL/GenBank/DDBJ whole genome shotgun (WGS) entry which is preliminary data.</text>
</comment>
<evidence type="ECO:0000256" key="15">
    <source>
        <dbReference type="ARBA" id="ARBA00022909"/>
    </source>
</evidence>
<dbReference type="RefSeq" id="WP_068371282.1">
    <property type="nucleotide sequence ID" value="NZ_LSNE01000002.1"/>
</dbReference>
<comment type="pathway">
    <text evidence="3">Cofactor biosynthesis; tetrahydrofolate biosynthesis; 7,8-dihydrofolate from 2-amino-4-hydroxy-6-hydroxymethyl-7,8-dihydropteridine diphosphate and 4-aminobenzoate: step 2/2.</text>
</comment>
<dbReference type="AlphaFoldDB" id="A0A136A5Y2"/>
<comment type="pathway">
    <text evidence="4">Cofactor biosynthesis; tetrahydrofolylpolyglutamate biosynthesis.</text>
</comment>
<dbReference type="GO" id="GO:0005737">
    <property type="term" value="C:cytoplasm"/>
    <property type="evidence" value="ECO:0007669"/>
    <property type="project" value="TreeGrafter"/>
</dbReference>
<comment type="subunit">
    <text evidence="6">Monomer.</text>
</comment>
<reference evidence="27" key="1">
    <citation type="submission" date="2016-02" db="EMBL/GenBank/DDBJ databases">
        <authorList>
            <person name="Schultz-Johansen M."/>
            <person name="Glaring M.A."/>
            <person name="Bech P.K."/>
            <person name="Stougaard P."/>
        </authorList>
    </citation>
    <scope>NUCLEOTIDE SEQUENCE [LARGE SCALE GENOMIC DNA]</scope>
    <source>
        <strain evidence="27">S66</strain>
    </source>
</reference>
<evidence type="ECO:0000256" key="17">
    <source>
        <dbReference type="ARBA" id="ARBA00030592"/>
    </source>
</evidence>